<name>I3STH7_LOTJA</name>
<organism evidence="1">
    <name type="scientific">Lotus japonicus</name>
    <name type="common">Lotus corniculatus var. japonicus</name>
    <dbReference type="NCBI Taxonomy" id="34305"/>
    <lineage>
        <taxon>Eukaryota</taxon>
        <taxon>Viridiplantae</taxon>
        <taxon>Streptophyta</taxon>
        <taxon>Embryophyta</taxon>
        <taxon>Tracheophyta</taxon>
        <taxon>Spermatophyta</taxon>
        <taxon>Magnoliopsida</taxon>
        <taxon>eudicotyledons</taxon>
        <taxon>Gunneridae</taxon>
        <taxon>Pentapetalae</taxon>
        <taxon>rosids</taxon>
        <taxon>fabids</taxon>
        <taxon>Fabales</taxon>
        <taxon>Fabaceae</taxon>
        <taxon>Papilionoideae</taxon>
        <taxon>50 kb inversion clade</taxon>
        <taxon>NPAAA clade</taxon>
        <taxon>Hologalegina</taxon>
        <taxon>robinioid clade</taxon>
        <taxon>Loteae</taxon>
        <taxon>Lotus</taxon>
    </lineage>
</organism>
<accession>I3STH7</accession>
<proteinExistence type="evidence at transcript level"/>
<dbReference type="EMBL" id="BT143775">
    <property type="protein sequence ID" value="AFK43569.1"/>
    <property type="molecule type" value="mRNA"/>
</dbReference>
<sequence>MSILLSSTIQCTRNIRQTRQNIHRRKRL</sequence>
<evidence type="ECO:0000313" key="1">
    <source>
        <dbReference type="EMBL" id="AFK43569.1"/>
    </source>
</evidence>
<dbReference type="AlphaFoldDB" id="I3STH7"/>
<reference evidence="1" key="1">
    <citation type="submission" date="2012-05" db="EMBL/GenBank/DDBJ databases">
        <authorList>
            <person name="Krishnakumar V."/>
            <person name="Cheung F."/>
            <person name="Xiao Y."/>
            <person name="Chan A."/>
            <person name="Moskal W.A."/>
            <person name="Town C.D."/>
        </authorList>
    </citation>
    <scope>NUCLEOTIDE SEQUENCE</scope>
</reference>
<protein>
    <submittedName>
        <fullName evidence="1">Uncharacterized protein</fullName>
    </submittedName>
</protein>